<dbReference type="RefSeq" id="WP_132289889.1">
    <property type="nucleotide sequence ID" value="NZ_SKBM01000011.1"/>
</dbReference>
<reference evidence="1 2" key="1">
    <citation type="submission" date="2019-03" db="EMBL/GenBank/DDBJ databases">
        <title>Paracraurococcus aquatilis NE82 genome sequence.</title>
        <authorList>
            <person name="Zhao Y."/>
            <person name="Du Z."/>
        </authorList>
    </citation>
    <scope>NUCLEOTIDE SEQUENCE [LARGE SCALE GENOMIC DNA]</scope>
    <source>
        <strain evidence="1 2">NE82</strain>
    </source>
</reference>
<dbReference type="EMBL" id="SKBM01000011">
    <property type="protein sequence ID" value="TCZ61144.1"/>
    <property type="molecule type" value="Genomic_DNA"/>
</dbReference>
<dbReference type="AlphaFoldDB" id="A0A4V2WL50"/>
<dbReference type="InterPro" id="IPR027417">
    <property type="entry name" value="P-loop_NTPase"/>
</dbReference>
<dbReference type="Proteomes" id="UP000295023">
    <property type="component" value="Unassembled WGS sequence"/>
</dbReference>
<evidence type="ECO:0000313" key="1">
    <source>
        <dbReference type="EMBL" id="TCZ61144.1"/>
    </source>
</evidence>
<protein>
    <submittedName>
        <fullName evidence="1">Uncharacterized protein</fullName>
    </submittedName>
</protein>
<dbReference type="OrthoDB" id="7269400at2"/>
<organism evidence="1 2">
    <name type="scientific">Roseicella aquatilis</name>
    <dbReference type="NCBI Taxonomy" id="2527868"/>
    <lineage>
        <taxon>Bacteria</taxon>
        <taxon>Pseudomonadati</taxon>
        <taxon>Pseudomonadota</taxon>
        <taxon>Alphaproteobacteria</taxon>
        <taxon>Acetobacterales</taxon>
        <taxon>Roseomonadaceae</taxon>
        <taxon>Roseicella</taxon>
    </lineage>
</organism>
<gene>
    <name evidence="1" type="ORF">EXY23_13525</name>
</gene>
<evidence type="ECO:0000313" key="2">
    <source>
        <dbReference type="Proteomes" id="UP000295023"/>
    </source>
</evidence>
<keyword evidence="2" id="KW-1185">Reference proteome</keyword>
<accession>A0A4V2WL50</accession>
<dbReference type="SUPFAM" id="SSF52540">
    <property type="entry name" value="P-loop containing nucleoside triphosphate hydrolases"/>
    <property type="match status" value="1"/>
</dbReference>
<comment type="caution">
    <text evidence="1">The sequence shown here is derived from an EMBL/GenBank/DDBJ whole genome shotgun (WGS) entry which is preliminary data.</text>
</comment>
<sequence length="299" mass="30683">MPTRPDAAAGGAVVVPLFRDAGAETEDEEVAVGLPPASAASGAGVTATAPALAGPPVWLLIGPNYAGKTTFARWAAERMIAAGRGAVLAAADPANRTLAGFFAGVAQPATNDAAQTAAWLRRLVEHAMAERLAAVVDLGGGDTSLGRLLDAVPDLAEAMEAAGVAPVAAYFLGPRVDDLGALASFEARGFRPGATAVVLNHGRVDAGMDPEAAFGAIRRHSAFRAALARGAVVLEMPRLSPPELALDIERKRLPFAMARDGVVPEGRRVAPIGGLNRAAVRAWLERMEAAFAPVAAWLP</sequence>
<name>A0A4V2WL50_9PROT</name>
<dbReference type="Gene3D" id="3.40.50.300">
    <property type="entry name" value="P-loop containing nucleotide triphosphate hydrolases"/>
    <property type="match status" value="1"/>
</dbReference>
<proteinExistence type="predicted"/>